<dbReference type="InParanoid" id="D9QMZ8"/>
<evidence type="ECO:0000256" key="6">
    <source>
        <dbReference type="ARBA" id="ARBA00022692"/>
    </source>
</evidence>
<gene>
    <name evidence="12" type="ordered locus">Bresu_2847</name>
</gene>
<evidence type="ECO:0000256" key="2">
    <source>
        <dbReference type="ARBA" id="ARBA00004162"/>
    </source>
</evidence>
<dbReference type="eggNOG" id="COG1580">
    <property type="taxonomic scope" value="Bacteria"/>
</dbReference>
<evidence type="ECO:0000256" key="7">
    <source>
        <dbReference type="ARBA" id="ARBA00022779"/>
    </source>
</evidence>
<keyword evidence="12" id="KW-0969">Cilium</keyword>
<dbReference type="PANTHER" id="PTHR35091">
    <property type="entry name" value="FLAGELLAR PROTEIN FLIL"/>
    <property type="match status" value="1"/>
</dbReference>
<keyword evidence="4" id="KW-1003">Cell membrane</keyword>
<keyword evidence="13" id="KW-1185">Reference proteome</keyword>
<evidence type="ECO:0000256" key="4">
    <source>
        <dbReference type="ARBA" id="ARBA00022475"/>
    </source>
</evidence>
<dbReference type="GO" id="GO:0005886">
    <property type="term" value="C:plasma membrane"/>
    <property type="evidence" value="ECO:0007669"/>
    <property type="project" value="UniProtKB-SubCell"/>
</dbReference>
<evidence type="ECO:0000256" key="10">
    <source>
        <dbReference type="RuleBase" id="RU364125"/>
    </source>
</evidence>
<feature type="region of interest" description="Disordered" evidence="11">
    <location>
        <begin position="71"/>
        <end position="117"/>
    </location>
</feature>
<dbReference type="Pfam" id="PF03748">
    <property type="entry name" value="FliL"/>
    <property type="match status" value="1"/>
</dbReference>
<dbReference type="BioCyc" id="BSUB633149:G1GM8-2860-MONOMER"/>
<keyword evidence="9 10" id="KW-0472">Membrane</keyword>
<keyword evidence="8 10" id="KW-1133">Transmembrane helix</keyword>
<keyword evidence="12" id="KW-0282">Flagellum</keyword>
<dbReference type="InterPro" id="IPR005503">
    <property type="entry name" value="FliL"/>
</dbReference>
<reference evidence="13" key="1">
    <citation type="journal article" date="2011" name="J. Bacteriol.">
        <title>Genome sequences of eight morphologically diverse alphaproteobacteria.</title>
        <authorList>
            <consortium name="US DOE Joint Genome Institute"/>
            <person name="Brown P.J."/>
            <person name="Kysela D.T."/>
            <person name="Buechlein A."/>
            <person name="Hemmerich C."/>
            <person name="Brun Y.V."/>
        </authorList>
    </citation>
    <scope>NUCLEOTIDE SEQUENCE [LARGE SCALE GENOMIC DNA]</scope>
    <source>
        <strain evidence="13">ATCC 15264 / DSM 4735 / LMG 14903 / NBRC 16000 / CB 81</strain>
    </source>
</reference>
<keyword evidence="12" id="KW-0966">Cell projection</keyword>
<dbReference type="AlphaFoldDB" id="D9QMZ8"/>
<accession>D9QMZ8</accession>
<dbReference type="OrthoDB" id="7304620at2"/>
<evidence type="ECO:0000313" key="12">
    <source>
        <dbReference type="EMBL" id="ADL02154.1"/>
    </source>
</evidence>
<evidence type="ECO:0000256" key="1">
    <source>
        <dbReference type="ARBA" id="ARBA00002254"/>
    </source>
</evidence>
<evidence type="ECO:0000256" key="9">
    <source>
        <dbReference type="ARBA" id="ARBA00023136"/>
    </source>
</evidence>
<keyword evidence="7 10" id="KW-0283">Flagellar rotation</keyword>
<feature type="transmembrane region" description="Helical" evidence="10">
    <location>
        <begin position="40"/>
        <end position="63"/>
    </location>
</feature>
<organism evidence="12 13">
    <name type="scientific">Brevundimonas subvibrioides (strain ATCC 15264 / DSM 4735 / LMG 14903 / NBRC 16000 / CB 81)</name>
    <name type="common">Caulobacter subvibrioides</name>
    <dbReference type="NCBI Taxonomy" id="633149"/>
    <lineage>
        <taxon>Bacteria</taxon>
        <taxon>Pseudomonadati</taxon>
        <taxon>Pseudomonadota</taxon>
        <taxon>Alphaproteobacteria</taxon>
        <taxon>Caulobacterales</taxon>
        <taxon>Caulobacteraceae</taxon>
        <taxon>Brevundimonas</taxon>
    </lineage>
</organism>
<dbReference type="KEGG" id="bsb:Bresu_2847"/>
<proteinExistence type="inferred from homology"/>
<evidence type="ECO:0000256" key="8">
    <source>
        <dbReference type="ARBA" id="ARBA00022989"/>
    </source>
</evidence>
<evidence type="ECO:0000256" key="3">
    <source>
        <dbReference type="ARBA" id="ARBA00008281"/>
    </source>
</evidence>
<protein>
    <recommendedName>
        <fullName evidence="10">Flagellar protein FliL</fullName>
    </recommendedName>
</protein>
<comment type="similarity">
    <text evidence="3 10">Belongs to the FliL family.</text>
</comment>
<dbReference type="HOGENOM" id="CLU_099018_2_1_5"/>
<comment type="function">
    <text evidence="1 10">Controls the rotational direction of flagella during chemotaxis.</text>
</comment>
<evidence type="ECO:0000313" key="13">
    <source>
        <dbReference type="Proteomes" id="UP000002696"/>
    </source>
</evidence>
<evidence type="ECO:0000256" key="5">
    <source>
        <dbReference type="ARBA" id="ARBA00022500"/>
    </source>
</evidence>
<dbReference type="STRING" id="633149.Bresu_2847"/>
<dbReference type="Proteomes" id="UP000002696">
    <property type="component" value="Chromosome"/>
</dbReference>
<name>D9QMZ8_BRESC</name>
<feature type="compositionally biased region" description="Basic and acidic residues" evidence="11">
    <location>
        <begin position="71"/>
        <end position="99"/>
    </location>
</feature>
<dbReference type="RefSeq" id="WP_013270255.1">
    <property type="nucleotide sequence ID" value="NC_014375.1"/>
</dbReference>
<dbReference type="GO" id="GO:0009425">
    <property type="term" value="C:bacterial-type flagellum basal body"/>
    <property type="evidence" value="ECO:0007669"/>
    <property type="project" value="InterPro"/>
</dbReference>
<comment type="subcellular location">
    <subcellularLocation>
        <location evidence="10">Cell inner membrane</location>
    </subcellularLocation>
    <subcellularLocation>
        <location evidence="2">Cell membrane</location>
        <topology evidence="2">Single-pass membrane protein</topology>
    </subcellularLocation>
</comment>
<evidence type="ECO:0000256" key="11">
    <source>
        <dbReference type="SAM" id="MobiDB-lite"/>
    </source>
</evidence>
<dbReference type="GO" id="GO:0006935">
    <property type="term" value="P:chemotaxis"/>
    <property type="evidence" value="ECO:0007669"/>
    <property type="project" value="UniProtKB-KW"/>
</dbReference>
<dbReference type="PANTHER" id="PTHR35091:SF2">
    <property type="entry name" value="FLAGELLAR PROTEIN FLIL"/>
    <property type="match status" value="1"/>
</dbReference>
<dbReference type="EMBL" id="CP002102">
    <property type="protein sequence ID" value="ADL02154.1"/>
    <property type="molecule type" value="Genomic_DNA"/>
</dbReference>
<sequence length="223" mass="23379">MIKLGKKKDKPPKDDATALAVAHGAEVEGDGEPKKKKLPLLFIIAPVALLVLGGGGAGAFFMLQPKPAAAEGEHGEAAAGDHGEEKKSGGHGAEKKEAGGHGGGGAEGEADPALGKISEGPDGITFYTLPDMVVNIQSPDGKPTFLKLTLTLEMHDAELATTLQGQMPRMQDMFQGFLRELRPEDIAGSAGTYQLRAEILRRVNLIAAPSRVDAVLIEEMLVQ</sequence>
<keyword evidence="10" id="KW-0997">Cell inner membrane</keyword>
<dbReference type="GO" id="GO:0071978">
    <property type="term" value="P:bacterial-type flagellum-dependent swarming motility"/>
    <property type="evidence" value="ECO:0007669"/>
    <property type="project" value="TreeGrafter"/>
</dbReference>
<keyword evidence="5 10" id="KW-0145">Chemotaxis</keyword>
<keyword evidence="6 10" id="KW-0812">Transmembrane</keyword>